<dbReference type="SFLD" id="SFLDG01129">
    <property type="entry name" value="C1.5:_HAD__Beta-PGM__Phosphata"/>
    <property type="match status" value="1"/>
</dbReference>
<accession>A0A1A7R0A0</accession>
<dbReference type="PANTHER" id="PTHR43316:SF3">
    <property type="entry name" value="HALOACID DEHALOGENASE, TYPE II (AFU_ORTHOLOGUE AFUA_2G07750)-RELATED"/>
    <property type="match status" value="1"/>
</dbReference>
<evidence type="ECO:0000256" key="1">
    <source>
        <dbReference type="ARBA" id="ARBA00008106"/>
    </source>
</evidence>
<protein>
    <submittedName>
        <fullName evidence="3">2-haloacid dehalogenase</fullName>
    </submittedName>
</protein>
<dbReference type="Proteomes" id="UP000248987">
    <property type="component" value="Unassembled WGS sequence"/>
</dbReference>
<dbReference type="InterPro" id="IPR036412">
    <property type="entry name" value="HAD-like_sf"/>
</dbReference>
<keyword evidence="2" id="KW-0378">Hydrolase</keyword>
<dbReference type="InterPro" id="IPR006439">
    <property type="entry name" value="HAD-SF_hydro_IA"/>
</dbReference>
<dbReference type="NCBIfam" id="TIGR01493">
    <property type="entry name" value="HAD-SF-IA-v2"/>
    <property type="match status" value="1"/>
</dbReference>
<sequence>MEYNRRNFIKNVGIMGTTGILLPNMMLGNSEEKEAMNFTNIRPKVLFFDVNETLLDLTQMKKQVAETLQGRDDLLALWFTTMLQYSLVMTTSGQYEHFGNIGAAALQMVAANNNINITEEKARKTIVNALRGLPAHPEVKAALAQLKADGYKLVSFTNSSNEGVKKQFESAGLTDYFDERLSVEDIGKFKPSRDVYDWAARKMGVKPNEAMLVAAHGWDVAGALWAGWRAAFISRPGQQLFPLAPKTEIVESDLKKVADLLVTYR</sequence>
<dbReference type="EMBL" id="QLLQ01000028">
    <property type="protein sequence ID" value="RAJ18652.1"/>
    <property type="molecule type" value="Genomic_DNA"/>
</dbReference>
<comment type="caution">
    <text evidence="3">The sequence shown here is derived from an EMBL/GenBank/DDBJ whole genome shotgun (WGS) entry which is preliminary data.</text>
</comment>
<dbReference type="GO" id="GO:0019120">
    <property type="term" value="F:hydrolase activity, acting on acid halide bonds, in C-halide compounds"/>
    <property type="evidence" value="ECO:0007669"/>
    <property type="project" value="InterPro"/>
</dbReference>
<dbReference type="PANTHER" id="PTHR43316">
    <property type="entry name" value="HYDROLASE, HALOACID DELAHOGENASE-RELATED"/>
    <property type="match status" value="1"/>
</dbReference>
<dbReference type="AlphaFoldDB" id="A0A1A7R0A0"/>
<dbReference type="InterPro" id="IPR023214">
    <property type="entry name" value="HAD_sf"/>
</dbReference>
<organism evidence="3 4">
    <name type="scientific">Gelidibacter algens</name>
    <dbReference type="NCBI Taxonomy" id="49280"/>
    <lineage>
        <taxon>Bacteria</taxon>
        <taxon>Pseudomonadati</taxon>
        <taxon>Bacteroidota</taxon>
        <taxon>Flavobacteriia</taxon>
        <taxon>Flavobacteriales</taxon>
        <taxon>Flavobacteriaceae</taxon>
        <taxon>Gelidibacter</taxon>
    </lineage>
</organism>
<dbReference type="Gene3D" id="1.10.150.240">
    <property type="entry name" value="Putative phosphatase, domain 2"/>
    <property type="match status" value="1"/>
</dbReference>
<dbReference type="InterPro" id="IPR006328">
    <property type="entry name" value="2-HAD"/>
</dbReference>
<reference evidence="3 4" key="1">
    <citation type="submission" date="2018-06" db="EMBL/GenBank/DDBJ databases">
        <title>Genomic Encyclopedia of Archaeal and Bacterial Type Strains, Phase II (KMG-II): from individual species to whole genera.</title>
        <authorList>
            <person name="Goeker M."/>
        </authorList>
    </citation>
    <scope>NUCLEOTIDE SEQUENCE [LARGE SCALE GENOMIC DNA]</scope>
    <source>
        <strain evidence="3 4">DSM 12408</strain>
    </source>
</reference>
<dbReference type="InterPro" id="IPR051540">
    <property type="entry name" value="S-2-haloacid_dehalogenase"/>
</dbReference>
<evidence type="ECO:0000313" key="3">
    <source>
        <dbReference type="EMBL" id="RAJ18652.1"/>
    </source>
</evidence>
<comment type="similarity">
    <text evidence="1">Belongs to the HAD-like hydrolase superfamily. S-2-haloalkanoic acid dehalogenase family.</text>
</comment>
<proteinExistence type="inferred from homology"/>
<dbReference type="STRING" id="49280.A9996_10940"/>
<dbReference type="InterPro" id="IPR023198">
    <property type="entry name" value="PGP-like_dom2"/>
</dbReference>
<dbReference type="CDD" id="cd02588">
    <property type="entry name" value="HAD_L2-DEX"/>
    <property type="match status" value="1"/>
</dbReference>
<evidence type="ECO:0000313" key="4">
    <source>
        <dbReference type="Proteomes" id="UP000248987"/>
    </source>
</evidence>
<keyword evidence="4" id="KW-1185">Reference proteome</keyword>
<dbReference type="RefSeq" id="WP_066434632.1">
    <property type="nucleotide sequence ID" value="NZ_LZRN01000021.1"/>
</dbReference>
<name>A0A1A7R0A0_9FLAO</name>
<evidence type="ECO:0000256" key="2">
    <source>
        <dbReference type="ARBA" id="ARBA00022801"/>
    </source>
</evidence>
<dbReference type="NCBIfam" id="TIGR01428">
    <property type="entry name" value="HAD_type_II"/>
    <property type="match status" value="1"/>
</dbReference>
<dbReference type="Gene3D" id="3.40.50.1000">
    <property type="entry name" value="HAD superfamily/HAD-like"/>
    <property type="match status" value="1"/>
</dbReference>
<dbReference type="PRINTS" id="PR00413">
    <property type="entry name" value="HADHALOGNASE"/>
</dbReference>
<dbReference type="Pfam" id="PF00702">
    <property type="entry name" value="Hydrolase"/>
    <property type="match status" value="1"/>
</dbReference>
<dbReference type="SFLD" id="SFLDS00003">
    <property type="entry name" value="Haloacid_Dehalogenase"/>
    <property type="match status" value="1"/>
</dbReference>
<gene>
    <name evidence="3" type="ORF">LX77_03810</name>
</gene>
<dbReference type="SUPFAM" id="SSF56784">
    <property type="entry name" value="HAD-like"/>
    <property type="match status" value="1"/>
</dbReference>